<proteinExistence type="predicted"/>
<feature type="chain" id="PRO_5032528067" description="Spore-associated protein A" evidence="1">
    <location>
        <begin position="30"/>
        <end position="133"/>
    </location>
</feature>
<keyword evidence="3" id="KW-1185">Reference proteome</keyword>
<organism evidence="2 3">
    <name type="scientific">Nocardiopsis metallicus</name>
    <dbReference type="NCBI Taxonomy" id="179819"/>
    <lineage>
        <taxon>Bacteria</taxon>
        <taxon>Bacillati</taxon>
        <taxon>Actinomycetota</taxon>
        <taxon>Actinomycetes</taxon>
        <taxon>Streptosporangiales</taxon>
        <taxon>Nocardiopsidaceae</taxon>
        <taxon>Nocardiopsis</taxon>
    </lineage>
</organism>
<gene>
    <name evidence="2" type="ORF">HNR07_004600</name>
</gene>
<comment type="caution">
    <text evidence="2">The sequence shown here is derived from an EMBL/GenBank/DDBJ whole genome shotgun (WGS) entry which is preliminary data.</text>
</comment>
<dbReference type="Proteomes" id="UP000579647">
    <property type="component" value="Unassembled WGS sequence"/>
</dbReference>
<evidence type="ECO:0000313" key="3">
    <source>
        <dbReference type="Proteomes" id="UP000579647"/>
    </source>
</evidence>
<dbReference type="RefSeq" id="WP_184366668.1">
    <property type="nucleotide sequence ID" value="NZ_BAAAKM010000122.1"/>
</dbReference>
<evidence type="ECO:0000256" key="1">
    <source>
        <dbReference type="SAM" id="SignalP"/>
    </source>
</evidence>
<dbReference type="AlphaFoldDB" id="A0A840WDH7"/>
<evidence type="ECO:0008006" key="4">
    <source>
        <dbReference type="Google" id="ProtNLM"/>
    </source>
</evidence>
<reference evidence="2 3" key="1">
    <citation type="submission" date="2020-08" db="EMBL/GenBank/DDBJ databases">
        <title>Sequencing the genomes of 1000 actinobacteria strains.</title>
        <authorList>
            <person name="Klenk H.-P."/>
        </authorList>
    </citation>
    <scope>NUCLEOTIDE SEQUENCE [LARGE SCALE GENOMIC DNA]</scope>
    <source>
        <strain evidence="2 3">DSM 44598</strain>
    </source>
</reference>
<dbReference type="EMBL" id="JACHDO010000001">
    <property type="protein sequence ID" value="MBB5493463.1"/>
    <property type="molecule type" value="Genomic_DNA"/>
</dbReference>
<protein>
    <recommendedName>
        <fullName evidence="4">Spore-associated protein A</fullName>
    </recommendedName>
</protein>
<sequence length="133" mass="13847">MSKSLTRWVSCGLALTLTALLVNPAPAAAAPYNGVCGDGYNVVNSASITGGTVYLTYNNSNGRNCVVVVRSNAGAAMNMDAVLKRSSSTSWTRDPGDWTMYAGPVHLEAAGQCVDWGGVIGDEWVVRNGTNCG</sequence>
<accession>A0A840WDH7</accession>
<keyword evidence="1" id="KW-0732">Signal</keyword>
<name>A0A840WDH7_9ACTN</name>
<evidence type="ECO:0000313" key="2">
    <source>
        <dbReference type="EMBL" id="MBB5493463.1"/>
    </source>
</evidence>
<feature type="signal peptide" evidence="1">
    <location>
        <begin position="1"/>
        <end position="29"/>
    </location>
</feature>